<name>A0A133RZB1_STRMT</name>
<protein>
    <submittedName>
        <fullName evidence="1">Uncharacterized protein</fullName>
    </submittedName>
</protein>
<comment type="caution">
    <text evidence="1">The sequence shown here is derived from an EMBL/GenBank/DDBJ whole genome shotgun (WGS) entry which is preliminary data.</text>
</comment>
<sequence length="40" mass="4887">MASFLVFSLIFIEYYLSQNQTLKVDNNLLRYFIDFQLKSY</sequence>
<gene>
    <name evidence="1" type="ORF">HMPREF3228_00933</name>
</gene>
<dbReference type="Proteomes" id="UP000070065">
    <property type="component" value="Unassembled WGS sequence"/>
</dbReference>
<dbReference type="AlphaFoldDB" id="A0A133RZB1"/>
<dbReference type="EMBL" id="LRQR01000055">
    <property type="protein sequence ID" value="KXA60958.1"/>
    <property type="molecule type" value="Genomic_DNA"/>
</dbReference>
<evidence type="ECO:0000313" key="1">
    <source>
        <dbReference type="EMBL" id="KXA60958.1"/>
    </source>
</evidence>
<accession>A0A133RZB1</accession>
<dbReference type="PATRIC" id="fig|28037.231.peg.926"/>
<evidence type="ECO:0000313" key="2">
    <source>
        <dbReference type="Proteomes" id="UP000070065"/>
    </source>
</evidence>
<reference evidence="1 2" key="1">
    <citation type="submission" date="2016-01" db="EMBL/GenBank/DDBJ databases">
        <authorList>
            <person name="Oliw E.H."/>
        </authorList>
    </citation>
    <scope>NUCLEOTIDE SEQUENCE [LARGE SCALE GENOMIC DNA]</scope>
    <source>
        <strain evidence="1 2">CMW7705B</strain>
    </source>
</reference>
<proteinExistence type="predicted"/>
<organism evidence="1 2">
    <name type="scientific">Streptococcus mitis</name>
    <dbReference type="NCBI Taxonomy" id="28037"/>
    <lineage>
        <taxon>Bacteria</taxon>
        <taxon>Bacillati</taxon>
        <taxon>Bacillota</taxon>
        <taxon>Bacilli</taxon>
        <taxon>Lactobacillales</taxon>
        <taxon>Streptococcaceae</taxon>
        <taxon>Streptococcus</taxon>
        <taxon>Streptococcus mitis group</taxon>
    </lineage>
</organism>